<evidence type="ECO:0000256" key="16">
    <source>
        <dbReference type="ARBA" id="ARBA00049209"/>
    </source>
</evidence>
<dbReference type="GO" id="GO:0052855">
    <property type="term" value="F:ADP-dependent NAD(P)H-hydrate dehydratase activity"/>
    <property type="evidence" value="ECO:0007669"/>
    <property type="project" value="UniProtKB-UniRule"/>
</dbReference>
<dbReference type="InterPro" id="IPR036652">
    <property type="entry name" value="YjeF_N_dom_sf"/>
</dbReference>
<evidence type="ECO:0000256" key="13">
    <source>
        <dbReference type="ARBA" id="ARBA00023268"/>
    </source>
</evidence>
<feature type="binding site" evidence="18">
    <location>
        <begin position="130"/>
        <end position="136"/>
    </location>
    <ligand>
        <name>(6S)-NADPHX</name>
        <dbReference type="ChEBI" id="CHEBI:64076"/>
    </ligand>
</feature>
<dbReference type="EC" id="4.2.1.136" evidence="19"/>
<evidence type="ECO:0000256" key="5">
    <source>
        <dbReference type="ARBA" id="ARBA00022723"/>
    </source>
</evidence>
<feature type="binding site" evidence="18">
    <location>
        <position position="55"/>
    </location>
    <ligand>
        <name>K(+)</name>
        <dbReference type="ChEBI" id="CHEBI:29103"/>
    </ligand>
</feature>
<dbReference type="InterPro" id="IPR004443">
    <property type="entry name" value="YjeF_N_dom"/>
</dbReference>
<dbReference type="AlphaFoldDB" id="A0A1G8IKU2"/>
<proteinExistence type="inferred from homology"/>
<dbReference type="PANTHER" id="PTHR12592:SF0">
    <property type="entry name" value="ATP-DEPENDENT (S)-NAD(P)H-HYDRATE DEHYDRATASE"/>
    <property type="match status" value="1"/>
</dbReference>
<dbReference type="PANTHER" id="PTHR12592">
    <property type="entry name" value="ATP-DEPENDENT (S)-NAD(P)H-HYDRATE DEHYDRATASE FAMILY MEMBER"/>
    <property type="match status" value="1"/>
</dbReference>
<evidence type="ECO:0000256" key="2">
    <source>
        <dbReference type="ARBA" id="ARBA00000909"/>
    </source>
</evidence>
<dbReference type="RefSeq" id="WP_031574621.1">
    <property type="nucleotide sequence ID" value="NZ_FNDZ01000001.1"/>
</dbReference>
<dbReference type="PROSITE" id="PS51383">
    <property type="entry name" value="YJEF_C_3"/>
    <property type="match status" value="1"/>
</dbReference>
<keyword evidence="9 18" id="KW-0630">Potassium</keyword>
<evidence type="ECO:0000256" key="7">
    <source>
        <dbReference type="ARBA" id="ARBA00022840"/>
    </source>
</evidence>
<dbReference type="GO" id="GO:0052856">
    <property type="term" value="F:NAD(P)HX epimerase activity"/>
    <property type="evidence" value="ECO:0007669"/>
    <property type="project" value="UniProtKB-UniRule"/>
</dbReference>
<feature type="binding site" evidence="18">
    <location>
        <position position="162"/>
    </location>
    <ligand>
        <name>K(+)</name>
        <dbReference type="ChEBI" id="CHEBI:29103"/>
    </ligand>
</feature>
<evidence type="ECO:0000256" key="6">
    <source>
        <dbReference type="ARBA" id="ARBA00022741"/>
    </source>
</evidence>
<keyword evidence="13" id="KW-0511">Multifunctional enzyme</keyword>
<evidence type="ECO:0000256" key="10">
    <source>
        <dbReference type="ARBA" id="ARBA00023027"/>
    </source>
</evidence>
<dbReference type="GO" id="GO:0110051">
    <property type="term" value="P:metabolite repair"/>
    <property type="evidence" value="ECO:0007669"/>
    <property type="project" value="TreeGrafter"/>
</dbReference>
<dbReference type="CDD" id="cd01171">
    <property type="entry name" value="YXKO-related"/>
    <property type="match status" value="1"/>
</dbReference>
<comment type="function">
    <text evidence="14 19">Bifunctional enzyme that catalyzes the epimerization of the S- and R-forms of NAD(P)HX and the dehydration of the S-form of NAD(P)HX at the expense of ADP, which is converted to AMP. This allows the repair of both epimers of NAD(P)HX, a damaged form of NAD(P)H that is a result of enzymatic or heat-dependent hydration.</text>
</comment>
<comment type="subunit">
    <text evidence="17">Homotetramer.</text>
</comment>
<evidence type="ECO:0000256" key="19">
    <source>
        <dbReference type="PIRNR" id="PIRNR017184"/>
    </source>
</evidence>
<comment type="similarity">
    <text evidence="3 19">In the N-terminal section; belongs to the NnrE/AIBP family.</text>
</comment>
<dbReference type="Pfam" id="PF01256">
    <property type="entry name" value="Carb_kinase"/>
    <property type="match status" value="1"/>
</dbReference>
<dbReference type="GO" id="GO:0046496">
    <property type="term" value="P:nicotinamide nucleotide metabolic process"/>
    <property type="evidence" value="ECO:0007669"/>
    <property type="project" value="UniProtKB-UniRule"/>
</dbReference>
<feature type="binding site" evidence="18">
    <location>
        <position position="159"/>
    </location>
    <ligand>
        <name>(6S)-NADPHX</name>
        <dbReference type="ChEBI" id="CHEBI:64076"/>
    </ligand>
</feature>
<keyword evidence="5 18" id="KW-0479">Metal-binding</keyword>
<keyword evidence="7 17" id="KW-0067">ATP-binding</keyword>
<dbReference type="GO" id="GO:0005524">
    <property type="term" value="F:ATP binding"/>
    <property type="evidence" value="ECO:0007669"/>
    <property type="project" value="UniProtKB-UniRule"/>
</dbReference>
<comment type="cofactor">
    <cofactor evidence="18 19">
        <name>K(+)</name>
        <dbReference type="ChEBI" id="CHEBI:29103"/>
    </cofactor>
    <text evidence="18 19">Binds 1 potassium ion per subunit.</text>
</comment>
<organism evidence="22 23">
    <name type="scientific">Proteiniclasticum ruminis</name>
    <dbReference type="NCBI Taxonomy" id="398199"/>
    <lineage>
        <taxon>Bacteria</taxon>
        <taxon>Bacillati</taxon>
        <taxon>Bacillota</taxon>
        <taxon>Clostridia</taxon>
        <taxon>Eubacteriales</taxon>
        <taxon>Clostridiaceae</taxon>
        <taxon>Proteiniclasticum</taxon>
    </lineage>
</organism>
<comment type="caution">
    <text evidence="18">Lacks conserved residue(s) required for the propagation of feature annotation.</text>
</comment>
<comment type="function">
    <text evidence="17">Catalyzes the dehydration of the S-form of NAD(P)HX at the expense of ADP, which is converted to AMP. Together with NAD(P)HX epimerase, which catalyzes the epimerization of the S- and R-forms, the enzyme allows the repair of both epimers of NAD(P)HX, a damaged form of NAD(P)H that is a result of enzymatic or heat-dependent hydration.</text>
</comment>
<dbReference type="NCBIfam" id="TIGR00197">
    <property type="entry name" value="yjeF_nterm"/>
    <property type="match status" value="1"/>
</dbReference>
<evidence type="ECO:0000256" key="9">
    <source>
        <dbReference type="ARBA" id="ARBA00022958"/>
    </source>
</evidence>
<comment type="catalytic activity">
    <reaction evidence="16 17 19">
        <text>(6S)-NADPHX + ADP = AMP + phosphate + NADPH + H(+)</text>
        <dbReference type="Rhea" id="RHEA:32235"/>
        <dbReference type="ChEBI" id="CHEBI:15378"/>
        <dbReference type="ChEBI" id="CHEBI:43474"/>
        <dbReference type="ChEBI" id="CHEBI:57783"/>
        <dbReference type="ChEBI" id="CHEBI:64076"/>
        <dbReference type="ChEBI" id="CHEBI:456215"/>
        <dbReference type="ChEBI" id="CHEBI:456216"/>
        <dbReference type="EC" id="4.2.1.136"/>
    </reaction>
</comment>
<dbReference type="InterPro" id="IPR030677">
    <property type="entry name" value="Nnr"/>
</dbReference>
<evidence type="ECO:0000256" key="18">
    <source>
        <dbReference type="HAMAP-Rule" id="MF_01966"/>
    </source>
</evidence>
<protein>
    <recommendedName>
        <fullName evidence="19">Bifunctional NAD(P)H-hydrate repair enzyme</fullName>
    </recommendedName>
    <alternativeName>
        <fullName evidence="19">Nicotinamide nucleotide repair protein</fullName>
    </alternativeName>
    <domain>
        <recommendedName>
            <fullName evidence="19">ADP-dependent (S)-NAD(P)H-hydrate dehydratase</fullName>
            <ecNumber evidence="19">4.2.1.136</ecNumber>
        </recommendedName>
        <alternativeName>
            <fullName evidence="19">ADP-dependent NAD(P)HX dehydratase</fullName>
        </alternativeName>
    </domain>
    <domain>
        <recommendedName>
            <fullName evidence="19">NAD(P)H-hydrate epimerase</fullName>
            <ecNumber evidence="19">5.1.99.6</ecNumber>
        </recommendedName>
    </domain>
</protein>
<comment type="similarity">
    <text evidence="18">Belongs to the NnrE/AIBP family.</text>
</comment>
<dbReference type="PROSITE" id="PS51385">
    <property type="entry name" value="YJEF_N"/>
    <property type="match status" value="1"/>
</dbReference>
<feature type="binding site" evidence="18">
    <location>
        <position position="126"/>
    </location>
    <ligand>
        <name>K(+)</name>
        <dbReference type="ChEBI" id="CHEBI:29103"/>
    </ligand>
</feature>
<reference evidence="22 23" key="1">
    <citation type="submission" date="2016-10" db="EMBL/GenBank/DDBJ databases">
        <authorList>
            <person name="de Groot N.N."/>
        </authorList>
    </citation>
    <scope>NUCLEOTIDE SEQUENCE [LARGE SCALE GENOMIC DNA]</scope>
    <source>
        <strain evidence="22 23">CGMCC 1.5058</strain>
    </source>
</reference>
<dbReference type="Pfam" id="PF03853">
    <property type="entry name" value="YjeF_N"/>
    <property type="match status" value="1"/>
</dbReference>
<evidence type="ECO:0000256" key="4">
    <source>
        <dbReference type="ARBA" id="ARBA00009524"/>
    </source>
</evidence>
<evidence type="ECO:0000256" key="1">
    <source>
        <dbReference type="ARBA" id="ARBA00000013"/>
    </source>
</evidence>
<dbReference type="SUPFAM" id="SSF53613">
    <property type="entry name" value="Ribokinase-like"/>
    <property type="match status" value="1"/>
</dbReference>
<evidence type="ECO:0000256" key="17">
    <source>
        <dbReference type="HAMAP-Rule" id="MF_01965"/>
    </source>
</evidence>
<evidence type="ECO:0000256" key="11">
    <source>
        <dbReference type="ARBA" id="ARBA00023235"/>
    </source>
</evidence>
<keyword evidence="10 17" id="KW-0520">NAD</keyword>
<evidence type="ECO:0000313" key="22">
    <source>
        <dbReference type="EMBL" id="SDI19397.1"/>
    </source>
</evidence>
<comment type="function">
    <text evidence="18">Catalyzes the epimerization of the S- and R-forms of NAD(P)HX, a damaged form of NAD(P)H that is a result of enzymatic or heat-dependent hydration. This is a prerequisite for the S-specific NAD(P)H-hydrate dehydratase to allow the repair of both epimers of NAD(P)HX.</text>
</comment>
<dbReference type="HAMAP" id="MF_01965">
    <property type="entry name" value="NADHX_dehydratase"/>
    <property type="match status" value="1"/>
</dbReference>
<evidence type="ECO:0000259" key="21">
    <source>
        <dbReference type="PROSITE" id="PS51385"/>
    </source>
</evidence>
<gene>
    <name evidence="18" type="primary">nnrE</name>
    <name evidence="17" type="synonym">nnrD</name>
    <name evidence="22" type="ORF">SAMN05421804_101913</name>
</gene>
<feature type="binding site" evidence="17">
    <location>
        <position position="442"/>
    </location>
    <ligand>
        <name>(6S)-NADPHX</name>
        <dbReference type="ChEBI" id="CHEBI:64076"/>
    </ligand>
</feature>
<keyword evidence="6 17" id="KW-0547">Nucleotide-binding</keyword>
<dbReference type="Proteomes" id="UP000183255">
    <property type="component" value="Unassembled WGS sequence"/>
</dbReference>
<name>A0A1G8IKU2_9CLOT</name>
<feature type="binding site" evidence="17">
    <location>
        <position position="319"/>
    </location>
    <ligand>
        <name>(6S)-NADPHX</name>
        <dbReference type="ChEBI" id="CHEBI:64076"/>
    </ligand>
</feature>
<comment type="similarity">
    <text evidence="4 19">In the C-terminal section; belongs to the NnrD/CARKD family.</text>
</comment>
<comment type="catalytic activity">
    <reaction evidence="1 18 19">
        <text>(6R)-NADHX = (6S)-NADHX</text>
        <dbReference type="Rhea" id="RHEA:32215"/>
        <dbReference type="ChEBI" id="CHEBI:64074"/>
        <dbReference type="ChEBI" id="CHEBI:64075"/>
        <dbReference type="EC" id="5.1.99.6"/>
    </reaction>
</comment>
<evidence type="ECO:0000313" key="23">
    <source>
        <dbReference type="Proteomes" id="UP000183255"/>
    </source>
</evidence>
<accession>A0A1G8IKU2</accession>
<dbReference type="SUPFAM" id="SSF64153">
    <property type="entry name" value="YjeF N-terminal domain-like"/>
    <property type="match status" value="1"/>
</dbReference>
<comment type="cofactor">
    <cofactor evidence="17">
        <name>Mg(2+)</name>
        <dbReference type="ChEBI" id="CHEBI:18420"/>
    </cofactor>
</comment>
<sequence length="514" mass="55731">MEIMDVKTLRSMDERAITEYGIPGILLMEAAASSLLRHINPSLSYAVILCGRGNNGGDGIALAIKLYQMGKEVDVYLLDDVDQIKGDASVFYRVASKMEIPMTILKEEEDLWSFQEALGDADLIVDALYGTGFHGEMSPFTGLVIDMVNEYQEKVMAVDVPSGLLPDQGAPSYYTVRAKKTVTFEAYKKGFFSYAAMPYLGEILVESVGIPKKLKAEMSQSTYFVTEETVRALLPRRAVTGHKNTYGRVLAVAGSQGFTGAAVLTVNAAVASGSGLVVLTSFDDTLKVLAPRLTEVMSLPLEKLESGVRSAQAVAFGPGLGQHRDVYKMLLRTVKILQEEKESQKTLVLDADGLRAMTGKCDLFEEMSFPVIITPHPGEMSLLSGISKEELEKNRLETAESFAKKHGIVVVLKGYYTVITDGERTYVNSTGSSAMAQGGMGDALTGIIASLAGQGLQALDAAVLGVYIHGAIGDELSETRYTVKPSEVVENIPRYLKELLDKTVVRERTSPTVM</sequence>
<comment type="similarity">
    <text evidence="17">Belongs to the NnrD/CARKD family.</text>
</comment>
<dbReference type="InterPro" id="IPR000631">
    <property type="entry name" value="CARKD"/>
</dbReference>
<evidence type="ECO:0000256" key="12">
    <source>
        <dbReference type="ARBA" id="ARBA00023239"/>
    </source>
</evidence>
<dbReference type="HAMAP" id="MF_01966">
    <property type="entry name" value="NADHX_epimerase"/>
    <property type="match status" value="1"/>
</dbReference>
<evidence type="ECO:0000256" key="3">
    <source>
        <dbReference type="ARBA" id="ARBA00006001"/>
    </source>
</evidence>
<feature type="binding site" evidence="17">
    <location>
        <begin position="413"/>
        <end position="417"/>
    </location>
    <ligand>
        <name>AMP</name>
        <dbReference type="ChEBI" id="CHEBI:456215"/>
    </ligand>
</feature>
<feature type="binding site" evidence="17">
    <location>
        <position position="376"/>
    </location>
    <ligand>
        <name>(6S)-NADPHX</name>
        <dbReference type="ChEBI" id="CHEBI:64076"/>
    </ligand>
</feature>
<feature type="domain" description="YjeF C-terminal" evidence="20">
    <location>
        <begin position="226"/>
        <end position="499"/>
    </location>
</feature>
<dbReference type="Gene3D" id="3.40.1190.20">
    <property type="match status" value="1"/>
</dbReference>
<dbReference type="EC" id="5.1.99.6" evidence="19"/>
<comment type="catalytic activity">
    <reaction evidence="15 17 19">
        <text>(6S)-NADHX + ADP = AMP + phosphate + NADH + H(+)</text>
        <dbReference type="Rhea" id="RHEA:32223"/>
        <dbReference type="ChEBI" id="CHEBI:15378"/>
        <dbReference type="ChEBI" id="CHEBI:43474"/>
        <dbReference type="ChEBI" id="CHEBI:57945"/>
        <dbReference type="ChEBI" id="CHEBI:64074"/>
        <dbReference type="ChEBI" id="CHEBI:456215"/>
        <dbReference type="ChEBI" id="CHEBI:456216"/>
        <dbReference type="EC" id="4.2.1.136"/>
    </reaction>
</comment>
<evidence type="ECO:0000256" key="8">
    <source>
        <dbReference type="ARBA" id="ARBA00022857"/>
    </source>
</evidence>
<dbReference type="EMBL" id="FNDZ01000001">
    <property type="protein sequence ID" value="SDI19397.1"/>
    <property type="molecule type" value="Genomic_DNA"/>
</dbReference>
<feature type="domain" description="YjeF N-terminal" evidence="21">
    <location>
        <begin position="9"/>
        <end position="216"/>
    </location>
</feature>
<dbReference type="GO" id="GO:0046872">
    <property type="term" value="F:metal ion binding"/>
    <property type="evidence" value="ECO:0007669"/>
    <property type="project" value="UniProtKB-UniRule"/>
</dbReference>
<evidence type="ECO:0000256" key="14">
    <source>
        <dbReference type="ARBA" id="ARBA00025153"/>
    </source>
</evidence>
<keyword evidence="12 17" id="KW-0456">Lyase</keyword>
<dbReference type="InterPro" id="IPR029056">
    <property type="entry name" value="Ribokinase-like"/>
</dbReference>
<evidence type="ECO:0000256" key="15">
    <source>
        <dbReference type="ARBA" id="ARBA00048238"/>
    </source>
</evidence>
<feature type="binding site" evidence="17">
    <location>
        <position position="441"/>
    </location>
    <ligand>
        <name>AMP</name>
        <dbReference type="ChEBI" id="CHEBI:456215"/>
    </ligand>
</feature>
<dbReference type="NCBIfam" id="TIGR00196">
    <property type="entry name" value="yjeF_cterm"/>
    <property type="match status" value="1"/>
</dbReference>
<feature type="binding site" evidence="18">
    <location>
        <begin position="54"/>
        <end position="58"/>
    </location>
    <ligand>
        <name>(6S)-NADPHX</name>
        <dbReference type="ChEBI" id="CHEBI:64076"/>
    </ligand>
</feature>
<comment type="catalytic activity">
    <reaction evidence="2 18 19">
        <text>(6R)-NADPHX = (6S)-NADPHX</text>
        <dbReference type="Rhea" id="RHEA:32227"/>
        <dbReference type="ChEBI" id="CHEBI:64076"/>
        <dbReference type="ChEBI" id="CHEBI:64077"/>
        <dbReference type="EC" id="5.1.99.6"/>
    </reaction>
</comment>
<keyword evidence="11 18" id="KW-0413">Isomerase</keyword>
<keyword evidence="8 17" id="KW-0521">NADP</keyword>
<evidence type="ECO:0000259" key="20">
    <source>
        <dbReference type="PROSITE" id="PS51383"/>
    </source>
</evidence>
<feature type="binding site" evidence="17">
    <location>
        <position position="261"/>
    </location>
    <ligand>
        <name>(6S)-NADPHX</name>
        <dbReference type="ChEBI" id="CHEBI:64076"/>
    </ligand>
</feature>
<dbReference type="Gene3D" id="3.40.50.10260">
    <property type="entry name" value="YjeF N-terminal domain"/>
    <property type="match status" value="1"/>
</dbReference>
<dbReference type="PIRSF" id="PIRSF017184">
    <property type="entry name" value="Nnr"/>
    <property type="match status" value="1"/>
</dbReference>